<feature type="transmembrane region" description="Helical" evidence="7">
    <location>
        <begin position="238"/>
        <end position="259"/>
    </location>
</feature>
<feature type="transmembrane region" description="Helical" evidence="7">
    <location>
        <begin position="101"/>
        <end position="126"/>
    </location>
</feature>
<feature type="transmembrane region" description="Helical" evidence="7">
    <location>
        <begin position="357"/>
        <end position="376"/>
    </location>
</feature>
<protein>
    <submittedName>
        <fullName evidence="9">MFS transporter</fullName>
    </submittedName>
</protein>
<keyword evidence="10" id="KW-1185">Reference proteome</keyword>
<evidence type="ECO:0000313" key="9">
    <source>
        <dbReference type="EMBL" id="MFB9447983.1"/>
    </source>
</evidence>
<dbReference type="CDD" id="cd17324">
    <property type="entry name" value="MFS_NepI_like"/>
    <property type="match status" value="1"/>
</dbReference>
<dbReference type="SUPFAM" id="SSF103473">
    <property type="entry name" value="MFS general substrate transporter"/>
    <property type="match status" value="1"/>
</dbReference>
<comment type="subcellular location">
    <subcellularLocation>
        <location evidence="1">Cell membrane</location>
        <topology evidence="1">Multi-pass membrane protein</topology>
    </subcellularLocation>
</comment>
<dbReference type="Pfam" id="PF07690">
    <property type="entry name" value="MFS_1"/>
    <property type="match status" value="1"/>
</dbReference>
<dbReference type="InterPro" id="IPR036259">
    <property type="entry name" value="MFS_trans_sf"/>
</dbReference>
<dbReference type="InterPro" id="IPR011701">
    <property type="entry name" value="MFS"/>
</dbReference>
<evidence type="ECO:0000256" key="5">
    <source>
        <dbReference type="ARBA" id="ARBA00023136"/>
    </source>
</evidence>
<feature type="transmembrane region" description="Helical" evidence="7">
    <location>
        <begin position="7"/>
        <end position="24"/>
    </location>
</feature>
<proteinExistence type="predicted"/>
<evidence type="ECO:0000256" key="1">
    <source>
        <dbReference type="ARBA" id="ARBA00004651"/>
    </source>
</evidence>
<dbReference type="PANTHER" id="PTHR43124">
    <property type="entry name" value="PURINE EFFLUX PUMP PBUE"/>
    <property type="match status" value="1"/>
</dbReference>
<dbReference type="Proteomes" id="UP001589608">
    <property type="component" value="Unassembled WGS sequence"/>
</dbReference>
<accession>A0ABV5MGI0</accession>
<organism evidence="9 10">
    <name type="scientific">Dactylosporangium vinaceum</name>
    <dbReference type="NCBI Taxonomy" id="53362"/>
    <lineage>
        <taxon>Bacteria</taxon>
        <taxon>Bacillati</taxon>
        <taxon>Actinomycetota</taxon>
        <taxon>Actinomycetes</taxon>
        <taxon>Micromonosporales</taxon>
        <taxon>Micromonosporaceae</taxon>
        <taxon>Dactylosporangium</taxon>
    </lineage>
</organism>
<keyword evidence="3 7" id="KW-0812">Transmembrane</keyword>
<dbReference type="RefSeq" id="WP_380030222.1">
    <property type="nucleotide sequence ID" value="NZ_JBHMCA010000054.1"/>
</dbReference>
<evidence type="ECO:0000256" key="4">
    <source>
        <dbReference type="ARBA" id="ARBA00022989"/>
    </source>
</evidence>
<feature type="domain" description="Major facilitator superfamily (MFS) profile" evidence="8">
    <location>
        <begin position="9"/>
        <end position="381"/>
    </location>
</feature>
<feature type="transmembrane region" description="Helical" evidence="7">
    <location>
        <begin position="205"/>
        <end position="226"/>
    </location>
</feature>
<feature type="transmembrane region" description="Helical" evidence="7">
    <location>
        <begin position="266"/>
        <end position="287"/>
    </location>
</feature>
<dbReference type="Gene3D" id="1.20.1250.20">
    <property type="entry name" value="MFS general substrate transporter like domains"/>
    <property type="match status" value="1"/>
</dbReference>
<dbReference type="PANTHER" id="PTHR43124:SF4">
    <property type="entry name" value="SUGAR EFFLUX TRANSPORTER"/>
    <property type="match status" value="1"/>
</dbReference>
<name>A0ABV5MGI0_9ACTN</name>
<reference evidence="9 10" key="1">
    <citation type="submission" date="2024-09" db="EMBL/GenBank/DDBJ databases">
        <authorList>
            <person name="Sun Q."/>
            <person name="Mori K."/>
        </authorList>
    </citation>
    <scope>NUCLEOTIDE SEQUENCE [LARGE SCALE GENOMIC DNA]</scope>
    <source>
        <strain evidence="9 10">JCM 3307</strain>
    </source>
</reference>
<feature type="transmembrane region" description="Helical" evidence="7">
    <location>
        <begin position="76"/>
        <end position="95"/>
    </location>
</feature>
<feature type="transmembrane region" description="Helical" evidence="7">
    <location>
        <begin position="138"/>
        <end position="156"/>
    </location>
</feature>
<evidence type="ECO:0000259" key="8">
    <source>
        <dbReference type="PROSITE" id="PS50850"/>
    </source>
</evidence>
<feature type="transmembrane region" description="Helical" evidence="7">
    <location>
        <begin position="162"/>
        <end position="184"/>
    </location>
</feature>
<keyword evidence="4 7" id="KW-1133">Transmembrane helix</keyword>
<feature type="transmembrane region" description="Helical" evidence="7">
    <location>
        <begin position="44"/>
        <end position="64"/>
    </location>
</feature>
<evidence type="ECO:0000256" key="2">
    <source>
        <dbReference type="ARBA" id="ARBA00022475"/>
    </source>
</evidence>
<dbReference type="InterPro" id="IPR020846">
    <property type="entry name" value="MFS_dom"/>
</dbReference>
<gene>
    <name evidence="9" type="ORF">ACFFTR_33225</name>
</gene>
<evidence type="ECO:0000256" key="3">
    <source>
        <dbReference type="ARBA" id="ARBA00022692"/>
    </source>
</evidence>
<sequence>MLEHRRANLALIALSVSTFTYITTEVLPVGLLTLMADDLHRSRSQVGLLMTGYAVVVVLMSLPLARVTRRIPRRLLLGLTLGVFSAATLVSALAPGYEVLLAARLVVGLSQALFWSIVASTATSLFPPSRRGRTVARMSLGAALAPVLGVPLGTWIGQQAGWRVAFLVMALVGVATCAMVVAFLPKVAPEADAASRGATPSLRRYVILMLCTAIGVTGAMTAQTYVTPYLLDVTGFAASSLGPVLLLTGSAGFLGAAVVGRFLDGYPWFALLVPWILIAASLTLLYSLGTLKFVAVAALALIGFGYSAMAAAVQNRILLVAPGSTDIGSAGGSSAFNVGIATGSFLGGAIIDHAGVRTVALAGAIITAAAVLLLLAEPRLARDRPQPDHAEPDRSQRDHAEPDGP</sequence>
<feature type="region of interest" description="Disordered" evidence="6">
    <location>
        <begin position="383"/>
        <end position="405"/>
    </location>
</feature>
<keyword evidence="5 7" id="KW-0472">Membrane</keyword>
<evidence type="ECO:0000313" key="10">
    <source>
        <dbReference type="Proteomes" id="UP001589608"/>
    </source>
</evidence>
<feature type="non-terminal residue" evidence="9">
    <location>
        <position position="405"/>
    </location>
</feature>
<feature type="transmembrane region" description="Helical" evidence="7">
    <location>
        <begin position="293"/>
        <end position="313"/>
    </location>
</feature>
<feature type="transmembrane region" description="Helical" evidence="7">
    <location>
        <begin position="334"/>
        <end position="351"/>
    </location>
</feature>
<dbReference type="EMBL" id="JBHMCA010000054">
    <property type="protein sequence ID" value="MFB9447983.1"/>
    <property type="molecule type" value="Genomic_DNA"/>
</dbReference>
<dbReference type="InterPro" id="IPR050189">
    <property type="entry name" value="MFS_Efflux_Transporters"/>
</dbReference>
<dbReference type="PROSITE" id="PS50850">
    <property type="entry name" value="MFS"/>
    <property type="match status" value="1"/>
</dbReference>
<comment type="caution">
    <text evidence="9">The sequence shown here is derived from an EMBL/GenBank/DDBJ whole genome shotgun (WGS) entry which is preliminary data.</text>
</comment>
<evidence type="ECO:0000256" key="7">
    <source>
        <dbReference type="SAM" id="Phobius"/>
    </source>
</evidence>
<evidence type="ECO:0000256" key="6">
    <source>
        <dbReference type="SAM" id="MobiDB-lite"/>
    </source>
</evidence>
<keyword evidence="2" id="KW-1003">Cell membrane</keyword>